<proteinExistence type="predicted"/>
<keyword evidence="1" id="KW-0472">Membrane</keyword>
<sequence>MNLFITNSTNNRSLLIILLIFIINYLLYFKVNFKFNSPRGLLLHNKIQKLFENFINFGDKFDVYLQIHNSIIEKSENETKKITFAIPAKGYGYGNKVYGLISALVIAIITDSAVLIDWPEAEKFIESPLKDTFKKFNTTFQLSLGYTGNTSNYHQHALSQNDWIYEKRLEYLVNKSIPNDKIRYIYADIRPMWFTLCSNPIYYKKFESYDLVQTSTLERAKEALDSTSTMSEEEKIHRLYMIGFEVGSNLFNKVWVINQKFMNEINEIYDENFKNNFVIGMQLRYDYLSDNDISKFIQCAKYIQEINEKKKNVKWFITTEHAKILKMLDDEYGHMVIQGKGKIGILSYDPNTYSRSIIDNELLGRVDEMIITGGSTYGFTSALRNQKLPYYIEGRRRNMDDNNTLVPCKRMNFARAPRTPLNYSVV</sequence>
<dbReference type="Gene3D" id="3.40.50.11350">
    <property type="match status" value="1"/>
</dbReference>
<keyword evidence="3" id="KW-1185">Reference proteome</keyword>
<dbReference type="EMBL" id="CAJNOC010006928">
    <property type="protein sequence ID" value="CAF1088724.1"/>
    <property type="molecule type" value="Genomic_DNA"/>
</dbReference>
<keyword evidence="1" id="KW-0812">Transmembrane</keyword>
<gene>
    <name evidence="2" type="ORF">OXX778_LOCUS20557</name>
</gene>
<keyword evidence="1" id="KW-1133">Transmembrane helix</keyword>
<comment type="caution">
    <text evidence="2">The sequence shown here is derived from an EMBL/GenBank/DDBJ whole genome shotgun (WGS) entry which is preliminary data.</text>
</comment>
<evidence type="ECO:0000313" key="3">
    <source>
        <dbReference type="Proteomes" id="UP000663879"/>
    </source>
</evidence>
<dbReference type="OrthoDB" id="428346at2759"/>
<reference evidence="2" key="1">
    <citation type="submission" date="2021-02" db="EMBL/GenBank/DDBJ databases">
        <authorList>
            <person name="Nowell W R."/>
        </authorList>
    </citation>
    <scope>NUCLEOTIDE SEQUENCE</scope>
    <source>
        <strain evidence="2">Ploen Becks lab</strain>
    </source>
</reference>
<organism evidence="2 3">
    <name type="scientific">Brachionus calyciflorus</name>
    <dbReference type="NCBI Taxonomy" id="104777"/>
    <lineage>
        <taxon>Eukaryota</taxon>
        <taxon>Metazoa</taxon>
        <taxon>Spiralia</taxon>
        <taxon>Gnathifera</taxon>
        <taxon>Rotifera</taxon>
        <taxon>Eurotatoria</taxon>
        <taxon>Monogononta</taxon>
        <taxon>Pseudotrocha</taxon>
        <taxon>Ploima</taxon>
        <taxon>Brachionidae</taxon>
        <taxon>Brachionus</taxon>
    </lineage>
</organism>
<name>A0A814N8B8_9BILA</name>
<evidence type="ECO:0000256" key="1">
    <source>
        <dbReference type="SAM" id="Phobius"/>
    </source>
</evidence>
<protein>
    <submittedName>
        <fullName evidence="2">Uncharacterized protein</fullName>
    </submittedName>
</protein>
<dbReference type="Proteomes" id="UP000663879">
    <property type="component" value="Unassembled WGS sequence"/>
</dbReference>
<feature type="transmembrane region" description="Helical" evidence="1">
    <location>
        <begin position="12"/>
        <end position="29"/>
    </location>
</feature>
<accession>A0A814N8B8</accession>
<dbReference type="AlphaFoldDB" id="A0A814N8B8"/>
<evidence type="ECO:0000313" key="2">
    <source>
        <dbReference type="EMBL" id="CAF1088724.1"/>
    </source>
</evidence>